<protein>
    <submittedName>
        <fullName evidence="2">Uncharacterized protein</fullName>
    </submittedName>
</protein>
<name>A0A6G1KXH2_9PEZI</name>
<dbReference type="Proteomes" id="UP000799436">
    <property type="component" value="Unassembled WGS sequence"/>
</dbReference>
<evidence type="ECO:0000313" key="2">
    <source>
        <dbReference type="EMBL" id="KAF2764744.1"/>
    </source>
</evidence>
<reference evidence="2" key="1">
    <citation type="journal article" date="2020" name="Stud. Mycol.">
        <title>101 Dothideomycetes genomes: a test case for predicting lifestyles and emergence of pathogens.</title>
        <authorList>
            <person name="Haridas S."/>
            <person name="Albert R."/>
            <person name="Binder M."/>
            <person name="Bloem J."/>
            <person name="Labutti K."/>
            <person name="Salamov A."/>
            <person name="Andreopoulos B."/>
            <person name="Baker S."/>
            <person name="Barry K."/>
            <person name="Bills G."/>
            <person name="Bluhm B."/>
            <person name="Cannon C."/>
            <person name="Castanera R."/>
            <person name="Culley D."/>
            <person name="Daum C."/>
            <person name="Ezra D."/>
            <person name="Gonzalez J."/>
            <person name="Henrissat B."/>
            <person name="Kuo A."/>
            <person name="Liang C."/>
            <person name="Lipzen A."/>
            <person name="Lutzoni F."/>
            <person name="Magnuson J."/>
            <person name="Mondo S."/>
            <person name="Nolan M."/>
            <person name="Ohm R."/>
            <person name="Pangilinan J."/>
            <person name="Park H.-J."/>
            <person name="Ramirez L."/>
            <person name="Alfaro M."/>
            <person name="Sun H."/>
            <person name="Tritt A."/>
            <person name="Yoshinaga Y."/>
            <person name="Zwiers L.-H."/>
            <person name="Turgeon B."/>
            <person name="Goodwin S."/>
            <person name="Spatafora J."/>
            <person name="Crous P."/>
            <person name="Grigoriev I."/>
        </authorList>
    </citation>
    <scope>NUCLEOTIDE SEQUENCE</scope>
    <source>
        <strain evidence="2">CBS 116005</strain>
    </source>
</reference>
<organism evidence="2 3">
    <name type="scientific">Teratosphaeria nubilosa</name>
    <dbReference type="NCBI Taxonomy" id="161662"/>
    <lineage>
        <taxon>Eukaryota</taxon>
        <taxon>Fungi</taxon>
        <taxon>Dikarya</taxon>
        <taxon>Ascomycota</taxon>
        <taxon>Pezizomycotina</taxon>
        <taxon>Dothideomycetes</taxon>
        <taxon>Dothideomycetidae</taxon>
        <taxon>Mycosphaerellales</taxon>
        <taxon>Teratosphaeriaceae</taxon>
        <taxon>Teratosphaeria</taxon>
    </lineage>
</organism>
<gene>
    <name evidence="2" type="ORF">EJ03DRAFT_331585</name>
</gene>
<sequence length="216" mass="23414">MSYKPSQTSINFMKASDSAGVPIRFTFMYTERVDLYVKDVIPPILSSGAIEVETYSPGQFRQALPTSESEVHELLLSNSNFPDQSGIKRKAEPDSIVDTGKSPASHKKVSFHEHVKEDQDDEEPSLHGPPPQYSAVAGTTGSRTAASARQGGPAAQDVEMGNAAEIGEHVRLNAQVRTLISSGPHRVRNTGPVNPAINAALRQVLHEELESRCPTQ</sequence>
<evidence type="ECO:0000313" key="3">
    <source>
        <dbReference type="Proteomes" id="UP000799436"/>
    </source>
</evidence>
<dbReference type="EMBL" id="ML995911">
    <property type="protein sequence ID" value="KAF2764744.1"/>
    <property type="molecule type" value="Genomic_DNA"/>
</dbReference>
<accession>A0A6G1KXH2</accession>
<evidence type="ECO:0000256" key="1">
    <source>
        <dbReference type="SAM" id="MobiDB-lite"/>
    </source>
</evidence>
<dbReference type="AlphaFoldDB" id="A0A6G1KXH2"/>
<feature type="region of interest" description="Disordered" evidence="1">
    <location>
        <begin position="77"/>
        <end position="156"/>
    </location>
</feature>
<feature type="compositionally biased region" description="Low complexity" evidence="1">
    <location>
        <begin position="134"/>
        <end position="149"/>
    </location>
</feature>
<proteinExistence type="predicted"/>
<keyword evidence="3" id="KW-1185">Reference proteome</keyword>